<organism evidence="2 3">
    <name type="scientific">Diploscapter pachys</name>
    <dbReference type="NCBI Taxonomy" id="2018661"/>
    <lineage>
        <taxon>Eukaryota</taxon>
        <taxon>Metazoa</taxon>
        <taxon>Ecdysozoa</taxon>
        <taxon>Nematoda</taxon>
        <taxon>Chromadorea</taxon>
        <taxon>Rhabditida</taxon>
        <taxon>Rhabditina</taxon>
        <taxon>Rhabditomorpha</taxon>
        <taxon>Rhabditoidea</taxon>
        <taxon>Rhabditidae</taxon>
        <taxon>Diploscapter</taxon>
    </lineage>
</organism>
<evidence type="ECO:0000259" key="1">
    <source>
        <dbReference type="PROSITE" id="PS51335"/>
    </source>
</evidence>
<evidence type="ECO:0000313" key="2">
    <source>
        <dbReference type="EMBL" id="PAV61332.1"/>
    </source>
</evidence>
<sequence>MSDRGSPNPAGTVAERHPSGSSALLRLYDLCHLMLENFLDSLLVFFTRKSKLQRLLESRPAYKAISYTSLERCLGLRIHELRNSKLIDQVLEENGMKMGSDDAHSNALRARLVDAIEHFHAYQQLIQQVETIRSQSFDAQNPLHEAKLKEYWALCCPEEELPARIGKHWGRLGFQGEDPSTDFRGMGILSLDQLIFFAVQEPEEFNRIFHLQAHPVLGFPMAVAGINMTALCRGLLNSGRLKNHFYNNCMQGEASRGIEMVDFHRVYCRVFSLFCDAWIAANPDSVMKFNVLRMEFERRLEAYLQTDGADLETLDCDLLDTF</sequence>
<dbReference type="PROSITE" id="PS51335">
    <property type="entry name" value="ELMO"/>
    <property type="match status" value="1"/>
</dbReference>
<dbReference type="Pfam" id="PF04727">
    <property type="entry name" value="ELMO_CED12"/>
    <property type="match status" value="1"/>
</dbReference>
<gene>
    <name evidence="2" type="ORF">WR25_18183</name>
</gene>
<comment type="caution">
    <text evidence="2">The sequence shown here is derived from an EMBL/GenBank/DDBJ whole genome shotgun (WGS) entry which is preliminary data.</text>
</comment>
<dbReference type="EMBL" id="LIAE01010418">
    <property type="protein sequence ID" value="PAV61332.1"/>
    <property type="molecule type" value="Genomic_DNA"/>
</dbReference>
<reference evidence="2 3" key="1">
    <citation type="journal article" date="2017" name="Curr. Biol.">
        <title>Genome architecture and evolution of a unichromosomal asexual nematode.</title>
        <authorList>
            <person name="Fradin H."/>
            <person name="Zegar C."/>
            <person name="Gutwein M."/>
            <person name="Lucas J."/>
            <person name="Kovtun M."/>
            <person name="Corcoran D."/>
            <person name="Baugh L.R."/>
            <person name="Kiontke K."/>
            <person name="Gunsalus K."/>
            <person name="Fitch D.H."/>
            <person name="Piano F."/>
        </authorList>
    </citation>
    <scope>NUCLEOTIDE SEQUENCE [LARGE SCALE GENOMIC DNA]</scope>
    <source>
        <strain evidence="2">PF1309</strain>
    </source>
</reference>
<protein>
    <recommendedName>
        <fullName evidence="1">ELMO domain-containing protein</fullName>
    </recommendedName>
</protein>
<dbReference type="Proteomes" id="UP000218231">
    <property type="component" value="Unassembled WGS sequence"/>
</dbReference>
<proteinExistence type="predicted"/>
<dbReference type="PANTHER" id="PTHR12771">
    <property type="entry name" value="ENGULFMENT AND CELL MOTILITY"/>
    <property type="match status" value="1"/>
</dbReference>
<dbReference type="OrthoDB" id="67155at2759"/>
<dbReference type="InterPro" id="IPR050868">
    <property type="entry name" value="ELMO_domain-containing"/>
</dbReference>
<keyword evidence="3" id="KW-1185">Reference proteome</keyword>
<dbReference type="PANTHER" id="PTHR12771:SF51">
    <property type="entry name" value="LD01482P"/>
    <property type="match status" value="1"/>
</dbReference>
<accession>A0A2A2JIF0</accession>
<dbReference type="AlphaFoldDB" id="A0A2A2JIF0"/>
<name>A0A2A2JIF0_9BILA</name>
<feature type="domain" description="ELMO" evidence="1">
    <location>
        <begin position="143"/>
        <end position="304"/>
    </location>
</feature>
<dbReference type="GO" id="GO:0005096">
    <property type="term" value="F:GTPase activator activity"/>
    <property type="evidence" value="ECO:0007669"/>
    <property type="project" value="TreeGrafter"/>
</dbReference>
<dbReference type="STRING" id="2018661.A0A2A2JIF0"/>
<dbReference type="InterPro" id="IPR006816">
    <property type="entry name" value="ELMO_dom"/>
</dbReference>
<evidence type="ECO:0000313" key="3">
    <source>
        <dbReference type="Proteomes" id="UP000218231"/>
    </source>
</evidence>